<keyword evidence="2" id="KW-1185">Reference proteome</keyword>
<evidence type="ECO:0000313" key="2">
    <source>
        <dbReference type="Proteomes" id="UP000544331"/>
    </source>
</evidence>
<proteinExistence type="predicted"/>
<dbReference type="Proteomes" id="UP000544331">
    <property type="component" value="Unassembled WGS sequence"/>
</dbReference>
<dbReference type="EMBL" id="JAAOAN010000220">
    <property type="protein sequence ID" value="KAF5715713.1"/>
    <property type="molecule type" value="Genomic_DNA"/>
</dbReference>
<gene>
    <name evidence="1" type="ORF">FMUND_6722</name>
</gene>
<dbReference type="AlphaFoldDB" id="A0A8H5YN73"/>
<protein>
    <submittedName>
        <fullName evidence="1">Uncharacterized protein</fullName>
    </submittedName>
</protein>
<accession>A0A8H5YN73</accession>
<reference evidence="1 2" key="1">
    <citation type="submission" date="2020-05" db="EMBL/GenBank/DDBJ databases">
        <title>Identification and distribution of gene clusters putatively required for synthesis of sphingolipid metabolism inhibitors in phylogenetically diverse species of the filamentous fungus Fusarium.</title>
        <authorList>
            <person name="Kim H.-S."/>
            <person name="Busman M."/>
            <person name="Brown D.W."/>
            <person name="Divon H."/>
            <person name="Uhlig S."/>
            <person name="Proctor R.H."/>
        </authorList>
    </citation>
    <scope>NUCLEOTIDE SEQUENCE [LARGE SCALE GENOMIC DNA]</scope>
    <source>
        <strain evidence="1 2">NRRL 66235</strain>
    </source>
</reference>
<evidence type="ECO:0000313" key="1">
    <source>
        <dbReference type="EMBL" id="KAF5715713.1"/>
    </source>
</evidence>
<comment type="caution">
    <text evidence="1">The sequence shown here is derived from an EMBL/GenBank/DDBJ whole genome shotgun (WGS) entry which is preliminary data.</text>
</comment>
<name>A0A8H5YN73_9HYPO</name>
<organism evidence="1 2">
    <name type="scientific">Fusarium mundagurra</name>
    <dbReference type="NCBI Taxonomy" id="1567541"/>
    <lineage>
        <taxon>Eukaryota</taxon>
        <taxon>Fungi</taxon>
        <taxon>Dikarya</taxon>
        <taxon>Ascomycota</taxon>
        <taxon>Pezizomycotina</taxon>
        <taxon>Sordariomycetes</taxon>
        <taxon>Hypocreomycetidae</taxon>
        <taxon>Hypocreales</taxon>
        <taxon>Nectriaceae</taxon>
        <taxon>Fusarium</taxon>
        <taxon>Fusarium fujikuroi species complex</taxon>
    </lineage>
</organism>
<sequence>MSANTVTEELKAPLRASIDRHRAFPDQERIILDRINVLLGMVSTLRSLSQAVGGHTGLGMEMSQFSTAIATQAQGMTAIIQQMRSNLDSINAEPLKHRLDDLLRATIGVAIPDLYTTQTALDFVTQVNNLNNELTTLDFGSMAYVQQVNQYVEEVYPGTERRF</sequence>